<dbReference type="Proteomes" id="UP001217089">
    <property type="component" value="Unassembled WGS sequence"/>
</dbReference>
<sequence>MVRRRRRQTVGASQGNQSINWDQTVIISDYENMSVGIKSSENQKAVLIKQLNYMLAIRSGLHFTMTQIASELILLFAMSGGVLDTVSSFSIHQNYGRGYPRRLVIDYSTGNIYYSADATPSESTTTDDNKPRDRKTYCGK</sequence>
<comment type="caution">
    <text evidence="2">The sequence shown here is derived from an EMBL/GenBank/DDBJ whole genome shotgun (WGS) entry which is preliminary data.</text>
</comment>
<proteinExistence type="predicted"/>
<feature type="region of interest" description="Disordered" evidence="1">
    <location>
        <begin position="118"/>
        <end position="140"/>
    </location>
</feature>
<gene>
    <name evidence="2" type="ORF">KUTeg_021981</name>
</gene>
<reference evidence="2 3" key="1">
    <citation type="submission" date="2022-12" db="EMBL/GenBank/DDBJ databases">
        <title>Chromosome-level genome of Tegillarca granosa.</title>
        <authorList>
            <person name="Kim J."/>
        </authorList>
    </citation>
    <scope>NUCLEOTIDE SEQUENCE [LARGE SCALE GENOMIC DNA]</scope>
    <source>
        <strain evidence="2">Teg-2019</strain>
        <tissue evidence="2">Adductor muscle</tissue>
    </source>
</reference>
<protein>
    <submittedName>
        <fullName evidence="2">Uncharacterized protein</fullName>
    </submittedName>
</protein>
<evidence type="ECO:0000313" key="3">
    <source>
        <dbReference type="Proteomes" id="UP001217089"/>
    </source>
</evidence>
<name>A0ABQ9EA89_TEGGR</name>
<accession>A0ABQ9EA89</accession>
<evidence type="ECO:0000313" key="2">
    <source>
        <dbReference type="EMBL" id="KAJ8300462.1"/>
    </source>
</evidence>
<feature type="compositionally biased region" description="Basic and acidic residues" evidence="1">
    <location>
        <begin position="127"/>
        <end position="140"/>
    </location>
</feature>
<organism evidence="2 3">
    <name type="scientific">Tegillarca granosa</name>
    <name type="common">Malaysian cockle</name>
    <name type="synonym">Anadara granosa</name>
    <dbReference type="NCBI Taxonomy" id="220873"/>
    <lineage>
        <taxon>Eukaryota</taxon>
        <taxon>Metazoa</taxon>
        <taxon>Spiralia</taxon>
        <taxon>Lophotrochozoa</taxon>
        <taxon>Mollusca</taxon>
        <taxon>Bivalvia</taxon>
        <taxon>Autobranchia</taxon>
        <taxon>Pteriomorphia</taxon>
        <taxon>Arcoida</taxon>
        <taxon>Arcoidea</taxon>
        <taxon>Arcidae</taxon>
        <taxon>Tegillarca</taxon>
    </lineage>
</organism>
<evidence type="ECO:0000256" key="1">
    <source>
        <dbReference type="SAM" id="MobiDB-lite"/>
    </source>
</evidence>
<keyword evidence="3" id="KW-1185">Reference proteome</keyword>
<dbReference type="EMBL" id="JARBDR010000919">
    <property type="protein sequence ID" value="KAJ8300462.1"/>
    <property type="molecule type" value="Genomic_DNA"/>
</dbReference>